<reference evidence="1" key="2">
    <citation type="submission" date="2021-02" db="EMBL/GenBank/DDBJ databases">
        <authorList>
            <person name="Kimball J.A."/>
            <person name="Haas M.W."/>
            <person name="Macchietto M."/>
            <person name="Kono T."/>
            <person name="Duquette J."/>
            <person name="Shao M."/>
        </authorList>
    </citation>
    <scope>NUCLEOTIDE SEQUENCE</scope>
    <source>
        <tissue evidence="1">Fresh leaf tissue</tissue>
    </source>
</reference>
<proteinExistence type="predicted"/>
<name>A0A8J5WP36_ZIZPA</name>
<dbReference type="EMBL" id="JAAALK010000080">
    <property type="protein sequence ID" value="KAG8092270.1"/>
    <property type="molecule type" value="Genomic_DNA"/>
</dbReference>
<sequence length="132" mass="14445">MGCAAEQAHPADLQLGCKPDRVRFWVRRSVRPWPNTRSARGARRAEPGRLAGRANKAVADWQHGGELLLLLVYSLRPPQQLVADHREPPLVRSSGRWGREPRQAGSGTLLLPSSLLTGAAPLPPSAAARFYL</sequence>
<dbReference type="EMBL" id="JAAALK010000080">
    <property type="protein sequence ID" value="KAG8092272.1"/>
    <property type="molecule type" value="Genomic_DNA"/>
</dbReference>
<dbReference type="AlphaFoldDB" id="A0A8J5WP36"/>
<reference evidence="1" key="1">
    <citation type="journal article" date="2021" name="bioRxiv">
        <title>Whole Genome Assembly and Annotation of Northern Wild Rice, Zizania palustris L., Supports a Whole Genome Duplication in the Zizania Genus.</title>
        <authorList>
            <person name="Haas M."/>
            <person name="Kono T."/>
            <person name="Macchietto M."/>
            <person name="Millas R."/>
            <person name="McGilp L."/>
            <person name="Shao M."/>
            <person name="Duquette J."/>
            <person name="Hirsch C.N."/>
            <person name="Kimball J."/>
        </authorList>
    </citation>
    <scope>NUCLEOTIDE SEQUENCE</scope>
    <source>
        <tissue evidence="1">Fresh leaf tissue</tissue>
    </source>
</reference>
<gene>
    <name evidence="1" type="ORF">GUJ93_ZPchr0012g20930</name>
</gene>
<keyword evidence="2" id="KW-1185">Reference proteome</keyword>
<organism evidence="1 2">
    <name type="scientific">Zizania palustris</name>
    <name type="common">Northern wild rice</name>
    <dbReference type="NCBI Taxonomy" id="103762"/>
    <lineage>
        <taxon>Eukaryota</taxon>
        <taxon>Viridiplantae</taxon>
        <taxon>Streptophyta</taxon>
        <taxon>Embryophyta</taxon>
        <taxon>Tracheophyta</taxon>
        <taxon>Spermatophyta</taxon>
        <taxon>Magnoliopsida</taxon>
        <taxon>Liliopsida</taxon>
        <taxon>Poales</taxon>
        <taxon>Poaceae</taxon>
        <taxon>BOP clade</taxon>
        <taxon>Oryzoideae</taxon>
        <taxon>Oryzeae</taxon>
        <taxon>Zizaniinae</taxon>
        <taxon>Zizania</taxon>
    </lineage>
</organism>
<evidence type="ECO:0000313" key="1">
    <source>
        <dbReference type="EMBL" id="KAG8092271.1"/>
    </source>
</evidence>
<dbReference type="EMBL" id="JAAALK010000080">
    <property type="protein sequence ID" value="KAG8092271.1"/>
    <property type="molecule type" value="Genomic_DNA"/>
</dbReference>
<evidence type="ECO:0000313" key="2">
    <source>
        <dbReference type="Proteomes" id="UP000729402"/>
    </source>
</evidence>
<comment type="caution">
    <text evidence="1">The sequence shown here is derived from an EMBL/GenBank/DDBJ whole genome shotgun (WGS) entry which is preliminary data.</text>
</comment>
<dbReference type="Proteomes" id="UP000729402">
    <property type="component" value="Unassembled WGS sequence"/>
</dbReference>
<protein>
    <submittedName>
        <fullName evidence="1">Uncharacterized protein</fullName>
    </submittedName>
</protein>
<accession>A0A8J5WP36</accession>